<evidence type="ECO:0000256" key="1">
    <source>
        <dbReference type="SAM" id="Phobius"/>
    </source>
</evidence>
<comment type="caution">
    <text evidence="2">The sequence shown here is derived from an EMBL/GenBank/DDBJ whole genome shotgun (WGS) entry which is preliminary data.</text>
</comment>
<name>A0A0A0DBD5_9PROT</name>
<keyword evidence="1" id="KW-0472">Membrane</keyword>
<reference evidence="2 3" key="1">
    <citation type="submission" date="2014-01" db="EMBL/GenBank/DDBJ databases">
        <title>Genome sequence determination for a cystic fibrosis isolate, Inquilinus limosus.</title>
        <authorList>
            <person name="Pino M."/>
            <person name="Di Conza J."/>
            <person name="Gutkind G."/>
        </authorList>
    </citation>
    <scope>NUCLEOTIDE SEQUENCE [LARGE SCALE GENOMIC DNA]</scope>
    <source>
        <strain evidence="2 3">MP06</strain>
    </source>
</reference>
<organism evidence="2 3">
    <name type="scientific">Inquilinus limosus MP06</name>
    <dbReference type="NCBI Taxonomy" id="1398085"/>
    <lineage>
        <taxon>Bacteria</taxon>
        <taxon>Pseudomonadati</taxon>
        <taxon>Pseudomonadota</taxon>
        <taxon>Alphaproteobacteria</taxon>
        <taxon>Rhodospirillales</taxon>
        <taxon>Rhodospirillaceae</taxon>
        <taxon>Inquilinus</taxon>
    </lineage>
</organism>
<evidence type="ECO:0000313" key="3">
    <source>
        <dbReference type="Proteomes" id="UP000029995"/>
    </source>
</evidence>
<dbReference type="AlphaFoldDB" id="A0A0A0DBD5"/>
<gene>
    <name evidence="2" type="ORF">P409_04655</name>
</gene>
<protein>
    <submittedName>
        <fullName evidence="2">Uncharacterized protein</fullName>
    </submittedName>
</protein>
<dbReference type="Proteomes" id="UP000029995">
    <property type="component" value="Unassembled WGS sequence"/>
</dbReference>
<dbReference type="EMBL" id="JANX01000030">
    <property type="protein sequence ID" value="KGM35394.1"/>
    <property type="molecule type" value="Genomic_DNA"/>
</dbReference>
<proteinExistence type="predicted"/>
<sequence length="64" mass="6362">MRAGSIASGEPVTAADPVGRTAMSLAILGVIGAVLIMAWGSQRLAAALKPRDTLAVCGASVSRP</sequence>
<keyword evidence="1" id="KW-0812">Transmembrane</keyword>
<keyword evidence="1" id="KW-1133">Transmembrane helix</keyword>
<evidence type="ECO:0000313" key="2">
    <source>
        <dbReference type="EMBL" id="KGM35394.1"/>
    </source>
</evidence>
<feature type="transmembrane region" description="Helical" evidence="1">
    <location>
        <begin position="22"/>
        <end position="41"/>
    </location>
</feature>
<accession>A0A0A0DBD5</accession>